<dbReference type="OrthoDB" id="3690714at2"/>
<feature type="transmembrane region" description="Helical" evidence="1">
    <location>
        <begin position="61"/>
        <end position="80"/>
    </location>
</feature>
<dbReference type="AlphaFoldDB" id="A0A1H5CNB2"/>
<keyword evidence="1" id="KW-1133">Transmembrane helix</keyword>
<organism evidence="2 3">
    <name type="scientific">Amycolatopsis tolypomycina</name>
    <dbReference type="NCBI Taxonomy" id="208445"/>
    <lineage>
        <taxon>Bacteria</taxon>
        <taxon>Bacillati</taxon>
        <taxon>Actinomycetota</taxon>
        <taxon>Actinomycetes</taxon>
        <taxon>Pseudonocardiales</taxon>
        <taxon>Pseudonocardiaceae</taxon>
        <taxon>Amycolatopsis</taxon>
    </lineage>
</organism>
<dbReference type="EMBL" id="FNSO01000004">
    <property type="protein sequence ID" value="SED67880.1"/>
    <property type="molecule type" value="Genomic_DNA"/>
</dbReference>
<evidence type="ECO:0008006" key="4">
    <source>
        <dbReference type="Google" id="ProtNLM"/>
    </source>
</evidence>
<evidence type="ECO:0000256" key="1">
    <source>
        <dbReference type="SAM" id="Phobius"/>
    </source>
</evidence>
<keyword evidence="1" id="KW-0812">Transmembrane</keyword>
<gene>
    <name evidence="2" type="ORF">SAMN04489727_8868</name>
</gene>
<feature type="transmembrane region" description="Helical" evidence="1">
    <location>
        <begin position="86"/>
        <end position="106"/>
    </location>
</feature>
<evidence type="ECO:0000313" key="3">
    <source>
        <dbReference type="Proteomes" id="UP000199622"/>
    </source>
</evidence>
<dbReference type="STRING" id="208445.SAMN04489727_8868"/>
<dbReference type="Proteomes" id="UP000199622">
    <property type="component" value="Unassembled WGS sequence"/>
</dbReference>
<dbReference type="NCBIfam" id="NF033634">
    <property type="entry name" value="SLATT_1"/>
    <property type="match status" value="1"/>
</dbReference>
<dbReference type="InterPro" id="IPR025325">
    <property type="entry name" value="DUF4231"/>
</dbReference>
<evidence type="ECO:0000313" key="2">
    <source>
        <dbReference type="EMBL" id="SED67880.1"/>
    </source>
</evidence>
<dbReference type="Pfam" id="PF14015">
    <property type="entry name" value="DUF4231"/>
    <property type="match status" value="1"/>
</dbReference>
<reference evidence="3" key="1">
    <citation type="submission" date="2016-10" db="EMBL/GenBank/DDBJ databases">
        <authorList>
            <person name="Varghese N."/>
            <person name="Submissions S."/>
        </authorList>
    </citation>
    <scope>NUCLEOTIDE SEQUENCE [LARGE SCALE GENOMIC DNA]</scope>
    <source>
        <strain evidence="3">DSM 44544</strain>
    </source>
</reference>
<keyword evidence="1" id="KW-0472">Membrane</keyword>
<keyword evidence="3" id="KW-1185">Reference proteome</keyword>
<accession>A0A1H5CNB2</accession>
<protein>
    <recommendedName>
        <fullName evidence="4">DUF4231 domain-containing protein</fullName>
    </recommendedName>
</protein>
<proteinExistence type="predicted"/>
<dbReference type="RefSeq" id="WP_091318247.1">
    <property type="nucleotide sequence ID" value="NZ_FNSO01000004.1"/>
</dbReference>
<name>A0A1H5CNB2_9PSEU</name>
<sequence length="181" mass="20998">MPFHRPAPRRSADSERGLLEVAGRDPDRPLRESLLAFRDLVSADMDWVDSRKSQFRRRASIVRVSALLLTAASTVVLGIQEIPARASIALPMVALVTVLGGLETFFNWRSRWVLMTETRYRFNRLRDELDYYIVSTPSAELSRGRLEEFFARHQVVWEETSRQWVEFRKLDRPPQAPEVRG</sequence>